<accession>A0A1I8A686</accession>
<dbReference type="Proteomes" id="UP000095287">
    <property type="component" value="Unplaced"/>
</dbReference>
<evidence type="ECO:0000313" key="3">
    <source>
        <dbReference type="WBParaSite" id="L893_g33102.t1"/>
    </source>
</evidence>
<evidence type="ECO:0000313" key="2">
    <source>
        <dbReference type="Proteomes" id="UP000095287"/>
    </source>
</evidence>
<keyword evidence="2" id="KW-1185">Reference proteome</keyword>
<sequence length="80" mass="8791">MSGRLALLVLLLVAVSLTPQAFDHERPTYPARSPACRHCAVRLPEQGNYRLQPEALVAARSTMARTCSSSGRSCPTRWLP</sequence>
<feature type="signal peptide" evidence="1">
    <location>
        <begin position="1"/>
        <end position="21"/>
    </location>
</feature>
<protein>
    <submittedName>
        <fullName evidence="3">Secreted protein</fullName>
    </submittedName>
</protein>
<feature type="chain" id="PRO_5009314229" evidence="1">
    <location>
        <begin position="22"/>
        <end position="80"/>
    </location>
</feature>
<dbReference type="WBParaSite" id="L893_g33102.t1">
    <property type="protein sequence ID" value="L893_g33102.t1"/>
    <property type="gene ID" value="L893_g33102"/>
</dbReference>
<name>A0A1I8A686_9BILA</name>
<proteinExistence type="predicted"/>
<evidence type="ECO:0000256" key="1">
    <source>
        <dbReference type="SAM" id="SignalP"/>
    </source>
</evidence>
<reference evidence="3" key="1">
    <citation type="submission" date="2016-11" db="UniProtKB">
        <authorList>
            <consortium name="WormBaseParasite"/>
        </authorList>
    </citation>
    <scope>IDENTIFICATION</scope>
</reference>
<keyword evidence="1" id="KW-0732">Signal</keyword>
<dbReference type="AlphaFoldDB" id="A0A1I8A686"/>
<organism evidence="2 3">
    <name type="scientific">Steinernema glaseri</name>
    <dbReference type="NCBI Taxonomy" id="37863"/>
    <lineage>
        <taxon>Eukaryota</taxon>
        <taxon>Metazoa</taxon>
        <taxon>Ecdysozoa</taxon>
        <taxon>Nematoda</taxon>
        <taxon>Chromadorea</taxon>
        <taxon>Rhabditida</taxon>
        <taxon>Tylenchina</taxon>
        <taxon>Panagrolaimomorpha</taxon>
        <taxon>Strongyloidoidea</taxon>
        <taxon>Steinernematidae</taxon>
        <taxon>Steinernema</taxon>
    </lineage>
</organism>